<comment type="caution">
    <text evidence="2">The sequence shown here is derived from an EMBL/GenBank/DDBJ whole genome shotgun (WGS) entry which is preliminary data.</text>
</comment>
<protein>
    <submittedName>
        <fullName evidence="2">Uncharacterized protein</fullName>
    </submittedName>
</protein>
<feature type="compositionally biased region" description="Basic residues" evidence="1">
    <location>
        <begin position="1"/>
        <end position="13"/>
    </location>
</feature>
<sequence>MRQHQQQRKRSNGHNRSGFCGAYGYNGFRKDGVKSVLNVASQLHQSVQDE</sequence>
<dbReference type="Proteomes" id="UP001269968">
    <property type="component" value="Unassembled WGS sequence"/>
</dbReference>
<feature type="region of interest" description="Disordered" evidence="1">
    <location>
        <begin position="1"/>
        <end position="21"/>
    </location>
</feature>
<dbReference type="RefSeq" id="WP_309098186.1">
    <property type="nucleotide sequence ID" value="NZ_CAKLIH010000001.1"/>
</dbReference>
<gene>
    <name evidence="2" type="ORF">SOV92_19245</name>
</gene>
<evidence type="ECO:0000313" key="2">
    <source>
        <dbReference type="EMBL" id="MDY4379927.1"/>
    </source>
</evidence>
<reference evidence="2" key="1">
    <citation type="submission" date="2023-11" db="EMBL/GenBank/DDBJ databases">
        <title>Comparative genomics revealed phylogeny of phytopathogenic Pectobacterium aroidearum based on whole-genome sequencing and function of putative horizontal acquire islands in P. aroidearum PccS1.</title>
        <authorList>
            <person name="Fan J."/>
            <person name="Yang L."/>
        </authorList>
    </citation>
    <scope>NUCLEOTIDE SEQUENCE</scope>
    <source>
        <strain evidence="2">NJAU140</strain>
    </source>
</reference>
<accession>A0AAW9H6Z2</accession>
<evidence type="ECO:0000256" key="1">
    <source>
        <dbReference type="SAM" id="MobiDB-lite"/>
    </source>
</evidence>
<dbReference type="EMBL" id="JAXHOZ010000078">
    <property type="protein sequence ID" value="MDY4379927.1"/>
    <property type="molecule type" value="Genomic_DNA"/>
</dbReference>
<evidence type="ECO:0000313" key="3">
    <source>
        <dbReference type="Proteomes" id="UP001269968"/>
    </source>
</evidence>
<name>A0AAW9H6Z2_9GAMM</name>
<dbReference type="AlphaFoldDB" id="A0AAW9H6Z2"/>
<organism evidence="2 3">
    <name type="scientific">Pectobacterium brasiliense</name>
    <dbReference type="NCBI Taxonomy" id="180957"/>
    <lineage>
        <taxon>Bacteria</taxon>
        <taxon>Pseudomonadati</taxon>
        <taxon>Pseudomonadota</taxon>
        <taxon>Gammaproteobacteria</taxon>
        <taxon>Enterobacterales</taxon>
        <taxon>Pectobacteriaceae</taxon>
        <taxon>Pectobacterium</taxon>
    </lineage>
</organism>
<proteinExistence type="predicted"/>